<feature type="domain" description="Transposase IS110-like N-terminal" evidence="2">
    <location>
        <begin position="11"/>
        <end position="104"/>
    </location>
</feature>
<feature type="compositionally biased region" description="Basic residues" evidence="1">
    <location>
        <begin position="105"/>
        <end position="116"/>
    </location>
</feature>
<gene>
    <name evidence="3" type="ORF">SAMN04487819_12210</name>
</gene>
<keyword evidence="4" id="KW-1185">Reference proteome</keyword>
<dbReference type="Proteomes" id="UP000198716">
    <property type="component" value="Unassembled WGS sequence"/>
</dbReference>
<dbReference type="InterPro" id="IPR002525">
    <property type="entry name" value="Transp_IS110-like_N"/>
</dbReference>
<feature type="region of interest" description="Disordered" evidence="1">
    <location>
        <begin position="96"/>
        <end position="129"/>
    </location>
</feature>
<name>A0A1I2CH41_9ACTN</name>
<sequence length="129" mass="13791">MVEPNEIGAFVGLDVGKGEHHARALTPSGKTVLNKTLPNSEPKLRAIVDKLQAKHGTVLVVVDQPASIGALPLAVARDAGCRVAHLPGLTMRRIADLYPGEAKTPRPRCRRDRRRGPHEAPHPAGSGPR</sequence>
<dbReference type="Pfam" id="PF01548">
    <property type="entry name" value="DEDD_Tnp_IS110"/>
    <property type="match status" value="1"/>
</dbReference>
<accession>A0A1I2CH41</accession>
<dbReference type="GO" id="GO:0004803">
    <property type="term" value="F:transposase activity"/>
    <property type="evidence" value="ECO:0007669"/>
    <property type="project" value="InterPro"/>
</dbReference>
<evidence type="ECO:0000259" key="2">
    <source>
        <dbReference type="Pfam" id="PF01548"/>
    </source>
</evidence>
<reference evidence="4" key="1">
    <citation type="submission" date="2016-10" db="EMBL/GenBank/DDBJ databases">
        <authorList>
            <person name="Varghese N."/>
            <person name="Submissions S."/>
        </authorList>
    </citation>
    <scope>NUCLEOTIDE SEQUENCE [LARGE SCALE GENOMIC DNA]</scope>
    <source>
        <strain evidence="4">DSM 45004</strain>
    </source>
</reference>
<dbReference type="AlphaFoldDB" id="A0A1I2CH41"/>
<evidence type="ECO:0000256" key="1">
    <source>
        <dbReference type="SAM" id="MobiDB-lite"/>
    </source>
</evidence>
<evidence type="ECO:0000313" key="3">
    <source>
        <dbReference type="EMBL" id="SFE67667.1"/>
    </source>
</evidence>
<evidence type="ECO:0000313" key="4">
    <source>
        <dbReference type="Proteomes" id="UP000198716"/>
    </source>
</evidence>
<proteinExistence type="predicted"/>
<dbReference type="GO" id="GO:0006313">
    <property type="term" value="P:DNA transposition"/>
    <property type="evidence" value="ECO:0007669"/>
    <property type="project" value="InterPro"/>
</dbReference>
<organism evidence="3 4">
    <name type="scientific">Actinopolyspora alba</name>
    <dbReference type="NCBI Taxonomy" id="673379"/>
    <lineage>
        <taxon>Bacteria</taxon>
        <taxon>Bacillati</taxon>
        <taxon>Actinomycetota</taxon>
        <taxon>Actinomycetes</taxon>
        <taxon>Actinopolysporales</taxon>
        <taxon>Actinopolysporaceae</taxon>
        <taxon>Actinopolyspora</taxon>
        <taxon>Actinopolyspora alba group</taxon>
    </lineage>
</organism>
<dbReference type="GO" id="GO:0003677">
    <property type="term" value="F:DNA binding"/>
    <property type="evidence" value="ECO:0007669"/>
    <property type="project" value="InterPro"/>
</dbReference>
<protein>
    <submittedName>
        <fullName evidence="3">Transposase</fullName>
    </submittedName>
</protein>
<dbReference type="EMBL" id="FOMZ01000022">
    <property type="protein sequence ID" value="SFE67667.1"/>
    <property type="molecule type" value="Genomic_DNA"/>
</dbReference>